<dbReference type="OrthoDB" id="9802640at2"/>
<evidence type="ECO:0000313" key="1">
    <source>
        <dbReference type="EMBL" id="TYC98621.1"/>
    </source>
</evidence>
<accession>A0A5D0XS40</accession>
<keyword evidence="2" id="KW-1185">Reference proteome</keyword>
<proteinExistence type="predicted"/>
<dbReference type="Proteomes" id="UP000323410">
    <property type="component" value="Unassembled WGS sequence"/>
</dbReference>
<reference evidence="1 2" key="1">
    <citation type="submission" date="2019-08" db="EMBL/GenBank/DDBJ databases">
        <title>Genone of Arthrobacter echini P9.</title>
        <authorList>
            <person name="Bowman J.P."/>
        </authorList>
    </citation>
    <scope>NUCLEOTIDE SEQUENCE [LARGE SCALE GENOMIC DNA]</scope>
    <source>
        <strain evidence="1 2">P9</strain>
    </source>
</reference>
<protein>
    <recommendedName>
        <fullName evidence="3">HNH endonuclease</fullName>
    </recommendedName>
</protein>
<name>A0A5D0XS40_9MICC</name>
<dbReference type="InterPro" id="IPR003615">
    <property type="entry name" value="HNH_nuc"/>
</dbReference>
<dbReference type="AlphaFoldDB" id="A0A5D0XS40"/>
<dbReference type="CDD" id="cd00085">
    <property type="entry name" value="HNHc"/>
    <property type="match status" value="1"/>
</dbReference>
<gene>
    <name evidence="1" type="ORF">FQ377_09910</name>
</gene>
<dbReference type="RefSeq" id="WP_148601097.1">
    <property type="nucleotide sequence ID" value="NZ_VSLD01000004.1"/>
</dbReference>
<sequence>MEAVILAWDPDRPVWAGSHAAAVRTVQARGLLRQLWGFPSALRPAPELEVWLVIIGARSAMCGLSGHGTVGWVGSGAADATTIQVAVDVDLLLPLGDQVALTRLEEELPELRLEEGVQPVDRATARTLRRLWTGAAQPERGALDPIPGSLPSRAVRRVLINRYEQDPELRRTVLAYRGSACHACGLDMEQRYGTVARDLVQVHHVTPPGFVDTDYEIDPLSDLVPLCGSCHVVAHNRWPDPYSVEEIRLLLRENGFLRGSTLTDAQLLARADAARLLGPPEGDQRTGR</sequence>
<comment type="caution">
    <text evidence="1">The sequence shown here is derived from an EMBL/GenBank/DDBJ whole genome shotgun (WGS) entry which is preliminary data.</text>
</comment>
<evidence type="ECO:0008006" key="3">
    <source>
        <dbReference type="Google" id="ProtNLM"/>
    </source>
</evidence>
<evidence type="ECO:0000313" key="2">
    <source>
        <dbReference type="Proteomes" id="UP000323410"/>
    </source>
</evidence>
<dbReference type="EMBL" id="VSLD01000004">
    <property type="protein sequence ID" value="TYC98621.1"/>
    <property type="molecule type" value="Genomic_DNA"/>
</dbReference>
<organism evidence="1 2">
    <name type="scientific">Arthrobacter echini</name>
    <dbReference type="NCBI Taxonomy" id="1529066"/>
    <lineage>
        <taxon>Bacteria</taxon>
        <taxon>Bacillati</taxon>
        <taxon>Actinomycetota</taxon>
        <taxon>Actinomycetes</taxon>
        <taxon>Micrococcales</taxon>
        <taxon>Micrococcaceae</taxon>
        <taxon>Arthrobacter</taxon>
    </lineage>
</organism>